<feature type="region of interest" description="Disordered" evidence="4">
    <location>
        <begin position="21"/>
        <end position="49"/>
    </location>
</feature>
<dbReference type="GeneID" id="64591740"/>
<evidence type="ECO:0000256" key="2">
    <source>
        <dbReference type="ARBA" id="ARBA00022737"/>
    </source>
</evidence>
<evidence type="ECO:0000256" key="4">
    <source>
        <dbReference type="SAM" id="MobiDB-lite"/>
    </source>
</evidence>
<dbReference type="PROSITE" id="PS50082">
    <property type="entry name" value="WD_REPEATS_2"/>
    <property type="match status" value="1"/>
</dbReference>
<sequence>MPRELPGLYWDEEKQRYFPLASSRRPQVVGPSTLHPPTKPQSLAAPQATGESYNLKRHRTRSLLRAREDARFSFRTAHKNNSADVPCCIIVHSIICTLRYHRLPGTTIIINLVCSHIHNGWIRGKAVSYNNNVHSFAGDTGGWFYSSVIGRDEPVTGYHTSHDWRPEFSKYLAVQHEKYITHLICQISSICISGSRCIATSFGPESKILQFPLDLDSEDIRVSRVNNRSVRDIWTADFQGSRLVLGTNDQAVVIDDATDRATIRFMKTGSDVFAVAQDDNIIYTGSRAGIVQRFDSRIASTKGDRIFSDPCTTQHNSVTNLKIFYDWQLLTSNIDGSLAMFDLRFPGNRTPVISFTGNINTYTTKTPIAVDPHEQFLFAAGQDRRIRLWSLRTGGAPLVSPASVFQKPFEDPIRALQVVEEQEGVLGLWATSGAALYKYNLGQRMEEESEAMQC</sequence>
<evidence type="ECO:0000256" key="3">
    <source>
        <dbReference type="PROSITE-ProRule" id="PRU00221"/>
    </source>
</evidence>
<dbReference type="Gene3D" id="2.130.10.10">
    <property type="entry name" value="YVTN repeat-like/Quinoprotein amine dehydrogenase"/>
    <property type="match status" value="1"/>
</dbReference>
<dbReference type="InterPro" id="IPR015943">
    <property type="entry name" value="WD40/YVTN_repeat-like_dom_sf"/>
</dbReference>
<dbReference type="Proteomes" id="UP000719766">
    <property type="component" value="Unassembled WGS sequence"/>
</dbReference>
<dbReference type="PANTHER" id="PTHR44472:SF1">
    <property type="entry name" value="DDB1 AND CUL4 ASSOCIATED FACTOR 4"/>
    <property type="match status" value="1"/>
</dbReference>
<dbReference type="InterPro" id="IPR001680">
    <property type="entry name" value="WD40_rpt"/>
</dbReference>
<dbReference type="OrthoDB" id="128867at2759"/>
<dbReference type="SUPFAM" id="SSF50978">
    <property type="entry name" value="WD40 repeat-like"/>
    <property type="match status" value="1"/>
</dbReference>
<reference evidence="5" key="1">
    <citation type="journal article" date="2020" name="New Phytol.">
        <title>Comparative genomics reveals dynamic genome evolution in host specialist ectomycorrhizal fungi.</title>
        <authorList>
            <person name="Lofgren L.A."/>
            <person name="Nguyen N.H."/>
            <person name="Vilgalys R."/>
            <person name="Ruytinx J."/>
            <person name="Liao H.L."/>
            <person name="Branco S."/>
            <person name="Kuo A."/>
            <person name="LaButti K."/>
            <person name="Lipzen A."/>
            <person name="Andreopoulos W."/>
            <person name="Pangilinan J."/>
            <person name="Riley R."/>
            <person name="Hundley H."/>
            <person name="Na H."/>
            <person name="Barry K."/>
            <person name="Grigoriev I.V."/>
            <person name="Stajich J.E."/>
            <person name="Kennedy P.G."/>
        </authorList>
    </citation>
    <scope>NUCLEOTIDE SEQUENCE</scope>
    <source>
        <strain evidence="5">S12</strain>
    </source>
</reference>
<comment type="caution">
    <text evidence="5">The sequence shown here is derived from an EMBL/GenBank/DDBJ whole genome shotgun (WGS) entry which is preliminary data.</text>
</comment>
<organism evidence="5 6">
    <name type="scientific">Suillus plorans</name>
    <dbReference type="NCBI Taxonomy" id="116603"/>
    <lineage>
        <taxon>Eukaryota</taxon>
        <taxon>Fungi</taxon>
        <taxon>Dikarya</taxon>
        <taxon>Basidiomycota</taxon>
        <taxon>Agaricomycotina</taxon>
        <taxon>Agaricomycetes</taxon>
        <taxon>Agaricomycetidae</taxon>
        <taxon>Boletales</taxon>
        <taxon>Suillineae</taxon>
        <taxon>Suillaceae</taxon>
        <taxon>Suillus</taxon>
    </lineage>
</organism>
<keyword evidence="1 3" id="KW-0853">WD repeat</keyword>
<accession>A0A9P7API2</accession>
<gene>
    <name evidence="5" type="ORF">HD556DRAFT_1238476</name>
</gene>
<name>A0A9P7API2_9AGAM</name>
<evidence type="ECO:0000313" key="5">
    <source>
        <dbReference type="EMBL" id="KAG1792960.1"/>
    </source>
</evidence>
<dbReference type="EMBL" id="JABBWE010000033">
    <property type="protein sequence ID" value="KAG1792960.1"/>
    <property type="molecule type" value="Genomic_DNA"/>
</dbReference>
<evidence type="ECO:0000313" key="6">
    <source>
        <dbReference type="Proteomes" id="UP000719766"/>
    </source>
</evidence>
<proteinExistence type="predicted"/>
<keyword evidence="6" id="KW-1185">Reference proteome</keyword>
<feature type="repeat" description="WD" evidence="3">
    <location>
        <begin position="368"/>
        <end position="399"/>
    </location>
</feature>
<dbReference type="PANTHER" id="PTHR44472">
    <property type="entry name" value="DDB1- AND CUL4-ASSOCIATED FACTOR 4-RELATED"/>
    <property type="match status" value="1"/>
</dbReference>
<keyword evidence="2" id="KW-0677">Repeat</keyword>
<dbReference type="AlphaFoldDB" id="A0A9P7API2"/>
<dbReference type="InterPro" id="IPR036322">
    <property type="entry name" value="WD40_repeat_dom_sf"/>
</dbReference>
<protein>
    <recommendedName>
        <fullName evidence="7">WD40 repeat-like protein</fullName>
    </recommendedName>
</protein>
<evidence type="ECO:0008006" key="7">
    <source>
        <dbReference type="Google" id="ProtNLM"/>
    </source>
</evidence>
<dbReference type="RefSeq" id="XP_041159497.1">
    <property type="nucleotide sequence ID" value="XM_041297976.1"/>
</dbReference>
<dbReference type="InterPro" id="IPR052254">
    <property type="entry name" value="CUL4-DDB1_E3_ligase_receptor"/>
</dbReference>
<evidence type="ECO:0000256" key="1">
    <source>
        <dbReference type="ARBA" id="ARBA00022574"/>
    </source>
</evidence>